<dbReference type="Proteomes" id="UP000076871">
    <property type="component" value="Unassembled WGS sequence"/>
</dbReference>
<keyword evidence="2" id="KW-1185">Reference proteome</keyword>
<name>A0A165GDL3_9APHY</name>
<dbReference type="AlphaFoldDB" id="A0A165GDL3"/>
<dbReference type="InParanoid" id="A0A165GDL3"/>
<sequence>MDVRLLREQISTVDRQFAEIGIKFYFIQDPGPDVKNGDPVRSSKTSVVIETLPTGSLGLPVAAEPIYTATTKDELPILHPSVLILTKLKRWCMICDSTRPRTKLKYTNDERDLRFMVRWLLDHNLYIDFDNYRGKDKPELLQCVRKYRDRFVGDEQLVAGLRGVVRGDEWEAMEALPIAR</sequence>
<evidence type="ECO:0000313" key="1">
    <source>
        <dbReference type="EMBL" id="KZT10200.1"/>
    </source>
</evidence>
<dbReference type="GeneID" id="63823247"/>
<reference evidence="1 2" key="1">
    <citation type="journal article" date="2016" name="Mol. Biol. Evol.">
        <title>Comparative Genomics of Early-Diverging Mushroom-Forming Fungi Provides Insights into the Origins of Lignocellulose Decay Capabilities.</title>
        <authorList>
            <person name="Nagy L.G."/>
            <person name="Riley R."/>
            <person name="Tritt A."/>
            <person name="Adam C."/>
            <person name="Daum C."/>
            <person name="Floudas D."/>
            <person name="Sun H."/>
            <person name="Yadav J.S."/>
            <person name="Pangilinan J."/>
            <person name="Larsson K.H."/>
            <person name="Matsuura K."/>
            <person name="Barry K."/>
            <person name="Labutti K."/>
            <person name="Kuo R."/>
            <person name="Ohm R.A."/>
            <person name="Bhattacharya S.S."/>
            <person name="Shirouzu T."/>
            <person name="Yoshinaga Y."/>
            <person name="Martin F.M."/>
            <person name="Grigoriev I.V."/>
            <person name="Hibbett D.S."/>
        </authorList>
    </citation>
    <scope>NUCLEOTIDE SEQUENCE [LARGE SCALE GENOMIC DNA]</scope>
    <source>
        <strain evidence="1 2">93-53</strain>
    </source>
</reference>
<dbReference type="STRING" id="1314785.A0A165GDL3"/>
<dbReference type="OrthoDB" id="10066232at2759"/>
<gene>
    <name evidence="1" type="ORF">LAESUDRAFT_694863</name>
</gene>
<protein>
    <submittedName>
        <fullName evidence="1">Uncharacterized protein</fullName>
    </submittedName>
</protein>
<dbReference type="EMBL" id="KV427610">
    <property type="protein sequence ID" value="KZT10200.1"/>
    <property type="molecule type" value="Genomic_DNA"/>
</dbReference>
<organism evidence="1 2">
    <name type="scientific">Laetiporus sulphureus 93-53</name>
    <dbReference type="NCBI Taxonomy" id="1314785"/>
    <lineage>
        <taxon>Eukaryota</taxon>
        <taxon>Fungi</taxon>
        <taxon>Dikarya</taxon>
        <taxon>Basidiomycota</taxon>
        <taxon>Agaricomycotina</taxon>
        <taxon>Agaricomycetes</taxon>
        <taxon>Polyporales</taxon>
        <taxon>Laetiporus</taxon>
    </lineage>
</organism>
<evidence type="ECO:0000313" key="2">
    <source>
        <dbReference type="Proteomes" id="UP000076871"/>
    </source>
</evidence>
<accession>A0A165GDL3</accession>
<dbReference type="RefSeq" id="XP_040767940.1">
    <property type="nucleotide sequence ID" value="XM_040906218.1"/>
</dbReference>
<proteinExistence type="predicted"/>